<dbReference type="Proteomes" id="UP001320876">
    <property type="component" value="Unassembled WGS sequence"/>
</dbReference>
<keyword evidence="8" id="KW-1185">Reference proteome</keyword>
<keyword evidence="7" id="KW-0723">Serine/threonine-protein kinase</keyword>
<keyword evidence="4" id="KW-0067">ATP-binding</keyword>
<evidence type="ECO:0000313" key="7">
    <source>
        <dbReference type="EMBL" id="MCW1925730.1"/>
    </source>
</evidence>
<keyword evidence="5" id="KW-0472">Membrane</keyword>
<reference evidence="7 8" key="1">
    <citation type="submission" date="2022-10" db="EMBL/GenBank/DDBJ databases">
        <title>Luteolibacter arcticus strain CCTCC AB 2014275, whole genome shotgun sequencing project.</title>
        <authorList>
            <person name="Zhao G."/>
            <person name="Shen L."/>
        </authorList>
    </citation>
    <scope>NUCLEOTIDE SEQUENCE [LARGE SCALE GENOMIC DNA]</scope>
    <source>
        <strain evidence="7 8">CCTCC AB 2014275</strain>
    </source>
</reference>
<feature type="transmembrane region" description="Helical" evidence="5">
    <location>
        <begin position="418"/>
        <end position="443"/>
    </location>
</feature>
<accession>A0ABT3GQH1</accession>
<dbReference type="InterPro" id="IPR000719">
    <property type="entry name" value="Prot_kinase_dom"/>
</dbReference>
<dbReference type="CDD" id="cd14014">
    <property type="entry name" value="STKc_PknB_like"/>
    <property type="match status" value="1"/>
</dbReference>
<dbReference type="SUPFAM" id="SSF48452">
    <property type="entry name" value="TPR-like"/>
    <property type="match status" value="1"/>
</dbReference>
<dbReference type="Pfam" id="PF00069">
    <property type="entry name" value="Pkinase"/>
    <property type="match status" value="1"/>
</dbReference>
<evidence type="ECO:0000256" key="3">
    <source>
        <dbReference type="ARBA" id="ARBA00022777"/>
    </source>
</evidence>
<keyword evidence="2" id="KW-0547">Nucleotide-binding</keyword>
<dbReference type="InterPro" id="IPR011990">
    <property type="entry name" value="TPR-like_helical_dom_sf"/>
</dbReference>
<dbReference type="SUPFAM" id="SSF56112">
    <property type="entry name" value="Protein kinase-like (PK-like)"/>
    <property type="match status" value="1"/>
</dbReference>
<dbReference type="PANTHER" id="PTHR43289:SF6">
    <property type="entry name" value="SERINE_THREONINE-PROTEIN KINASE NEKL-3"/>
    <property type="match status" value="1"/>
</dbReference>
<keyword evidence="5" id="KW-0812">Transmembrane</keyword>
<dbReference type="InterPro" id="IPR011009">
    <property type="entry name" value="Kinase-like_dom_sf"/>
</dbReference>
<keyword evidence="3 7" id="KW-0418">Kinase</keyword>
<evidence type="ECO:0000256" key="4">
    <source>
        <dbReference type="ARBA" id="ARBA00022840"/>
    </source>
</evidence>
<comment type="caution">
    <text evidence="7">The sequence shown here is derived from an EMBL/GenBank/DDBJ whole genome shotgun (WGS) entry which is preliminary data.</text>
</comment>
<keyword evidence="5" id="KW-1133">Transmembrane helix</keyword>
<organism evidence="7 8">
    <name type="scientific">Luteolibacter arcticus</name>
    <dbReference type="NCBI Taxonomy" id="1581411"/>
    <lineage>
        <taxon>Bacteria</taxon>
        <taxon>Pseudomonadati</taxon>
        <taxon>Verrucomicrobiota</taxon>
        <taxon>Verrucomicrobiia</taxon>
        <taxon>Verrucomicrobiales</taxon>
        <taxon>Verrucomicrobiaceae</taxon>
        <taxon>Luteolibacter</taxon>
    </lineage>
</organism>
<dbReference type="PANTHER" id="PTHR43289">
    <property type="entry name" value="MITOGEN-ACTIVATED PROTEIN KINASE KINASE KINASE 20-RELATED"/>
    <property type="match status" value="1"/>
</dbReference>
<dbReference type="Gene3D" id="1.25.40.10">
    <property type="entry name" value="Tetratricopeptide repeat domain"/>
    <property type="match status" value="1"/>
</dbReference>
<evidence type="ECO:0000313" key="8">
    <source>
        <dbReference type="Proteomes" id="UP001320876"/>
    </source>
</evidence>
<evidence type="ECO:0000256" key="5">
    <source>
        <dbReference type="SAM" id="Phobius"/>
    </source>
</evidence>
<dbReference type="PROSITE" id="PS50011">
    <property type="entry name" value="PROTEIN_KINASE_DOM"/>
    <property type="match status" value="1"/>
</dbReference>
<evidence type="ECO:0000256" key="1">
    <source>
        <dbReference type="ARBA" id="ARBA00022679"/>
    </source>
</evidence>
<keyword evidence="1" id="KW-0808">Transferase</keyword>
<evidence type="ECO:0000259" key="6">
    <source>
        <dbReference type="PROSITE" id="PS50011"/>
    </source>
</evidence>
<dbReference type="Gene3D" id="3.30.200.20">
    <property type="entry name" value="Phosphorylase Kinase, domain 1"/>
    <property type="match status" value="1"/>
</dbReference>
<evidence type="ECO:0000256" key="2">
    <source>
        <dbReference type="ARBA" id="ARBA00022741"/>
    </source>
</evidence>
<dbReference type="Gene3D" id="1.10.510.10">
    <property type="entry name" value="Transferase(Phosphotransferase) domain 1"/>
    <property type="match status" value="1"/>
</dbReference>
<name>A0ABT3GQH1_9BACT</name>
<dbReference type="SMART" id="SM00220">
    <property type="entry name" value="S_TKc"/>
    <property type="match status" value="1"/>
</dbReference>
<dbReference type="RefSeq" id="WP_264489837.1">
    <property type="nucleotide sequence ID" value="NZ_JAPDDT010000016.1"/>
</dbReference>
<sequence>MTAEKQLEDAVFFAALHVPDAAQRRVFLDQACMDNPELRAVVEEMLAAQEDADRLIDRGYSAIARSADEIREIPPAEFAVNGVLVDERIGKTIGRYTILENLGEGGCGNVYLAEQEEPVKRRVAMKVIKLGMDTRSVIARFDAERQALAMMDHPNIARVLDAGATDTGRPYFVLELVHGTRITDFCNSNRCDLRQRLELFIQVCKAIQHAHQKGIIHRDIKPSNVLVAMHDGVPVPKVIDFGIAKAIEGRLTDETLHTQHEQLLGTPAYMSPEQAQLGRLDVDTRSDVYSLGVLLYELMAGRPPFEGQELSKVGAEEMRRILREREPQRPSVLLASLDAEALKAAAEERRGEPARLLSQVRGDLDWIVVKALEKDRARRYDTANGLAMDVQRFLRDEPITARPPGRLYLLGKLLRRHAVFFAAGTLVMLVLAGGLGASTWLYFKAKRAREVAERALANEEVLRKEAESRENLTNAVILLRQGDHEGAAKAVAAMKDRPRQPSLDGVTALRSVGEWLAIQGRWEEASERFLWLLEIDKLDPWGPVTLDTQACGVVLVESRDGALYRQFCEDAITAVQASSTNGDAVSRVLKTCLLLPPDARLNELLQPLGETSETWFATLPANQKYQWALIPLSLWHFRQGEYSMLVEIARPLADRPSGNDALVPTVQAILAMALWNQGEQDQARALLARVREAVDRHFAVPVKVGDMRRGLWYDWLFARIMMREATMLIGEE</sequence>
<dbReference type="EMBL" id="JAPDDT010000016">
    <property type="protein sequence ID" value="MCW1925730.1"/>
    <property type="molecule type" value="Genomic_DNA"/>
</dbReference>
<protein>
    <submittedName>
        <fullName evidence="7">Serine/threonine protein kinase</fullName>
    </submittedName>
</protein>
<dbReference type="GO" id="GO:0004674">
    <property type="term" value="F:protein serine/threonine kinase activity"/>
    <property type="evidence" value="ECO:0007669"/>
    <property type="project" value="UniProtKB-KW"/>
</dbReference>
<proteinExistence type="predicted"/>
<gene>
    <name evidence="7" type="ORF">OKA05_24445</name>
</gene>
<dbReference type="InterPro" id="IPR008271">
    <property type="entry name" value="Ser/Thr_kinase_AS"/>
</dbReference>
<feature type="domain" description="Protein kinase" evidence="6">
    <location>
        <begin position="96"/>
        <end position="394"/>
    </location>
</feature>
<dbReference type="PROSITE" id="PS00108">
    <property type="entry name" value="PROTEIN_KINASE_ST"/>
    <property type="match status" value="1"/>
</dbReference>